<accession>A0A699ZYU5</accession>
<name>A0A699ZYU5_HAELA</name>
<comment type="caution">
    <text evidence="1">The sequence shown here is derived from an EMBL/GenBank/DDBJ whole genome shotgun (WGS) entry which is preliminary data.</text>
</comment>
<sequence>GRKYEPLPQRNDFGLAAEVARRQGQLPDLNHAATRLPNTTGGAYSARTRRRLAAVRPPVDFGIAHEVATSEAQPNQVDPFSEANRASRADPFVMADDMVKFPTPAYVPGEAHAQELPAGPVPIKVPAPSSGTTTAVTTDNRHYGLARELGGDVEQAQQGAPLTGDMGGQTLDSHPLHPMAWTGSYPEQAPGQATAALRYSYDQDTGMLCPPEGVQGEGGRAVREYIEDVVTGQFYQLNKPGLVRRLLSRFRRKAERPEAETELQEGDEGWDPDAGTFRGSLRSFLANISGVFSFLGIAVQVQMSADGVP</sequence>
<keyword evidence="2" id="KW-1185">Reference proteome</keyword>
<protein>
    <submittedName>
        <fullName evidence="1">Uncharacterized protein</fullName>
    </submittedName>
</protein>
<evidence type="ECO:0000313" key="1">
    <source>
        <dbReference type="EMBL" id="GFH24909.1"/>
    </source>
</evidence>
<feature type="non-terminal residue" evidence="1">
    <location>
        <position position="1"/>
    </location>
</feature>
<evidence type="ECO:0000313" key="2">
    <source>
        <dbReference type="Proteomes" id="UP000485058"/>
    </source>
</evidence>
<organism evidence="1 2">
    <name type="scientific">Haematococcus lacustris</name>
    <name type="common">Green alga</name>
    <name type="synonym">Haematococcus pluvialis</name>
    <dbReference type="NCBI Taxonomy" id="44745"/>
    <lineage>
        <taxon>Eukaryota</taxon>
        <taxon>Viridiplantae</taxon>
        <taxon>Chlorophyta</taxon>
        <taxon>core chlorophytes</taxon>
        <taxon>Chlorophyceae</taxon>
        <taxon>CS clade</taxon>
        <taxon>Chlamydomonadales</taxon>
        <taxon>Haematococcaceae</taxon>
        <taxon>Haematococcus</taxon>
    </lineage>
</organism>
<dbReference type="EMBL" id="BLLF01002665">
    <property type="protein sequence ID" value="GFH24909.1"/>
    <property type="molecule type" value="Genomic_DNA"/>
</dbReference>
<dbReference type="Proteomes" id="UP000485058">
    <property type="component" value="Unassembled WGS sequence"/>
</dbReference>
<proteinExistence type="predicted"/>
<dbReference type="AlphaFoldDB" id="A0A699ZYU5"/>
<gene>
    <name evidence="1" type="ORF">HaLaN_22786</name>
</gene>
<reference evidence="1 2" key="1">
    <citation type="submission" date="2020-02" db="EMBL/GenBank/DDBJ databases">
        <title>Draft genome sequence of Haematococcus lacustris strain NIES-144.</title>
        <authorList>
            <person name="Morimoto D."/>
            <person name="Nakagawa S."/>
            <person name="Yoshida T."/>
            <person name="Sawayama S."/>
        </authorList>
    </citation>
    <scope>NUCLEOTIDE SEQUENCE [LARGE SCALE GENOMIC DNA]</scope>
    <source>
        <strain evidence="1 2">NIES-144</strain>
    </source>
</reference>